<keyword evidence="4 5" id="KW-0436">Ligase</keyword>
<dbReference type="PANTHER" id="PTHR11609">
    <property type="entry name" value="PURINE BIOSYNTHESIS PROTEIN 6/7, PUR6/7"/>
    <property type="match status" value="1"/>
</dbReference>
<evidence type="ECO:0000256" key="4">
    <source>
        <dbReference type="HAMAP-Rule" id="MF_01928"/>
    </source>
</evidence>
<evidence type="ECO:0000256" key="2">
    <source>
        <dbReference type="ARBA" id="ARBA00022755"/>
    </source>
</evidence>
<feature type="domain" description="ATP-grasp" evidence="6">
    <location>
        <begin position="112"/>
        <end position="298"/>
    </location>
</feature>
<comment type="function">
    <text evidence="4">Catalyzes the ATP-dependent conversion of 5-aminoimidazole ribonucleotide (AIR) and HCO(3)(-) to N5-carboxyaminoimidazole ribonucleotide (N5-CAIR).</text>
</comment>
<comment type="catalytic activity">
    <reaction evidence="4 5">
        <text>5-amino-1-(5-phospho-beta-D-ribosyl)imidazole + hydrogencarbonate + ATP = 5-carboxyamino-1-(5-phospho-D-ribosyl)imidazole + ADP + phosphate + 2 H(+)</text>
        <dbReference type="Rhea" id="RHEA:19317"/>
        <dbReference type="ChEBI" id="CHEBI:15378"/>
        <dbReference type="ChEBI" id="CHEBI:17544"/>
        <dbReference type="ChEBI" id="CHEBI:30616"/>
        <dbReference type="ChEBI" id="CHEBI:43474"/>
        <dbReference type="ChEBI" id="CHEBI:58730"/>
        <dbReference type="ChEBI" id="CHEBI:137981"/>
        <dbReference type="ChEBI" id="CHEBI:456216"/>
        <dbReference type="EC" id="6.3.4.18"/>
    </reaction>
</comment>
<dbReference type="InterPro" id="IPR016185">
    <property type="entry name" value="PreATP-grasp_dom_sf"/>
</dbReference>
<dbReference type="Pfam" id="PF17769">
    <property type="entry name" value="PurK_C"/>
    <property type="match status" value="1"/>
</dbReference>
<dbReference type="InterPro" id="IPR003135">
    <property type="entry name" value="ATP-grasp_carboxylate-amine"/>
</dbReference>
<keyword evidence="3 4" id="KW-0067">ATP-binding</keyword>
<dbReference type="NCBIfam" id="NF004679">
    <property type="entry name" value="PRK06019.1-5"/>
    <property type="match status" value="1"/>
</dbReference>
<evidence type="ECO:0000256" key="3">
    <source>
        <dbReference type="ARBA" id="ARBA00022840"/>
    </source>
</evidence>
<comment type="subunit">
    <text evidence="4 5">Homodimer.</text>
</comment>
<dbReference type="SUPFAM" id="SSF56059">
    <property type="entry name" value="Glutathione synthetase ATP-binding domain-like"/>
    <property type="match status" value="1"/>
</dbReference>
<dbReference type="InterPro" id="IPR011054">
    <property type="entry name" value="Rudment_hybrid_motif"/>
</dbReference>
<dbReference type="HAMAP" id="MF_01928">
    <property type="entry name" value="PurK"/>
    <property type="match status" value="1"/>
</dbReference>
<name>A0A1I6C441_9BACI</name>
<keyword evidence="8" id="KW-1185">Reference proteome</keyword>
<dbReference type="SUPFAM" id="SSF52440">
    <property type="entry name" value="PreATP-grasp domain"/>
    <property type="match status" value="1"/>
</dbReference>
<keyword evidence="2 4" id="KW-0658">Purine biosynthesis</keyword>
<proteinExistence type="inferred from homology"/>
<feature type="binding site" evidence="4">
    <location>
        <position position="108"/>
    </location>
    <ligand>
        <name>ATP</name>
        <dbReference type="ChEBI" id="CHEBI:30616"/>
    </ligand>
</feature>
<dbReference type="InterPro" id="IPR054350">
    <property type="entry name" value="PurT/PurK_preATP-grasp"/>
</dbReference>
<dbReference type="NCBIfam" id="NF004675">
    <property type="entry name" value="PRK06019.1-1"/>
    <property type="match status" value="1"/>
</dbReference>
<dbReference type="Proteomes" id="UP000182762">
    <property type="component" value="Unassembled WGS sequence"/>
</dbReference>
<dbReference type="PANTHER" id="PTHR11609:SF5">
    <property type="entry name" value="PHOSPHORIBOSYLAMINOIMIDAZOLE CARBOXYLASE"/>
    <property type="match status" value="1"/>
</dbReference>
<comment type="similarity">
    <text evidence="4 5">Belongs to the PurK/PurT family.</text>
</comment>
<dbReference type="EC" id="6.3.4.18" evidence="4 5"/>
<comment type="function">
    <text evidence="5">Catalyzes the ATP-dependent conversion of 5-aminoimidazole ribonucleotide (AIR) and HCO(3)- to N5-carboxyaminoimidazole ribonucleotide (N5-CAIR).</text>
</comment>
<feature type="binding site" evidence="4">
    <location>
        <position position="191"/>
    </location>
    <ligand>
        <name>ATP</name>
        <dbReference type="ChEBI" id="CHEBI:30616"/>
    </ligand>
</feature>
<dbReference type="SUPFAM" id="SSF51246">
    <property type="entry name" value="Rudiment single hybrid motif"/>
    <property type="match status" value="1"/>
</dbReference>
<comment type="pathway">
    <text evidence="4 5">Purine metabolism; IMP biosynthesis via de novo pathway; 5-amino-1-(5-phospho-D-ribosyl)imidazole-4-carboxylate from 5-amino-1-(5-phospho-D-ribosyl)imidazole (N5-CAIR route): step 1/2.</text>
</comment>
<gene>
    <name evidence="4 5" type="primary">purK</name>
    <name evidence="7" type="ORF">SAMN02745910_04923</name>
</gene>
<dbReference type="Gene3D" id="3.30.1490.20">
    <property type="entry name" value="ATP-grasp fold, A domain"/>
    <property type="match status" value="1"/>
</dbReference>
<evidence type="ECO:0000259" key="6">
    <source>
        <dbReference type="PROSITE" id="PS50975"/>
    </source>
</evidence>
<reference evidence="7 8" key="1">
    <citation type="submission" date="2016-10" db="EMBL/GenBank/DDBJ databases">
        <authorList>
            <person name="Varghese N."/>
            <person name="Submissions S."/>
        </authorList>
    </citation>
    <scope>NUCLEOTIDE SEQUENCE [LARGE SCALE GENOMIC DNA]</scope>
    <source>
        <strain evidence="7 8">DSM 13796</strain>
    </source>
</reference>
<dbReference type="GeneID" id="93713436"/>
<evidence type="ECO:0000256" key="1">
    <source>
        <dbReference type="ARBA" id="ARBA00022741"/>
    </source>
</evidence>
<evidence type="ECO:0000256" key="5">
    <source>
        <dbReference type="RuleBase" id="RU361200"/>
    </source>
</evidence>
<dbReference type="NCBIfam" id="TIGR01161">
    <property type="entry name" value="purK"/>
    <property type="match status" value="1"/>
</dbReference>
<dbReference type="RefSeq" id="WP_061803872.1">
    <property type="nucleotide sequence ID" value="NZ_FOXX01000023.1"/>
</dbReference>
<dbReference type="InterPro" id="IPR040686">
    <property type="entry name" value="PurK_C"/>
</dbReference>
<keyword evidence="1 4" id="KW-0547">Nucleotide-binding</keyword>
<accession>A0A1I6C441</accession>
<evidence type="ECO:0000313" key="7">
    <source>
        <dbReference type="EMBL" id="SFQ87938.1"/>
    </source>
</evidence>
<comment type="caution">
    <text evidence="7">The sequence shown here is derived from an EMBL/GenBank/DDBJ whole genome shotgun (WGS) entry which is preliminary data.</text>
</comment>
<dbReference type="InterPro" id="IPR011761">
    <property type="entry name" value="ATP-grasp"/>
</dbReference>
<protein>
    <recommendedName>
        <fullName evidence="4 5">N5-carboxyaminoimidazole ribonucleotide synthase</fullName>
        <shortName evidence="4 5">N5-CAIR synthase</shortName>
        <ecNumber evidence="4 5">6.3.4.18</ecNumber>
    </recommendedName>
    <alternativeName>
        <fullName evidence="4 5">5-(carboxyamino)imidazole ribonucleotide synthetase</fullName>
    </alternativeName>
</protein>
<dbReference type="Gene3D" id="3.30.470.20">
    <property type="entry name" value="ATP-grasp fold, B domain"/>
    <property type="match status" value="1"/>
</dbReference>
<feature type="binding site" evidence="4">
    <location>
        <begin position="153"/>
        <end position="159"/>
    </location>
    <ligand>
        <name>ATP</name>
        <dbReference type="ChEBI" id="CHEBI:30616"/>
    </ligand>
</feature>
<dbReference type="EMBL" id="FOXX01000023">
    <property type="protein sequence ID" value="SFQ87938.1"/>
    <property type="molecule type" value="Genomic_DNA"/>
</dbReference>
<dbReference type="InterPro" id="IPR005875">
    <property type="entry name" value="PurK"/>
</dbReference>
<feature type="binding site" evidence="4">
    <location>
        <position position="214"/>
    </location>
    <ligand>
        <name>ATP</name>
        <dbReference type="ChEBI" id="CHEBI:30616"/>
    </ligand>
</feature>
<evidence type="ECO:0000313" key="8">
    <source>
        <dbReference type="Proteomes" id="UP000182762"/>
    </source>
</evidence>
<organism evidence="7 8">
    <name type="scientific">Priestia endophytica DSM 13796</name>
    <dbReference type="NCBI Taxonomy" id="1121089"/>
    <lineage>
        <taxon>Bacteria</taxon>
        <taxon>Bacillati</taxon>
        <taxon>Bacillota</taxon>
        <taxon>Bacilli</taxon>
        <taxon>Bacillales</taxon>
        <taxon>Bacillaceae</taxon>
        <taxon>Priestia</taxon>
    </lineage>
</organism>
<feature type="binding site" evidence="4">
    <location>
        <position position="148"/>
    </location>
    <ligand>
        <name>ATP</name>
        <dbReference type="ChEBI" id="CHEBI:30616"/>
    </ligand>
</feature>
<dbReference type="Pfam" id="PF02222">
    <property type="entry name" value="ATP-grasp"/>
    <property type="match status" value="1"/>
</dbReference>
<feature type="binding site" evidence="4">
    <location>
        <begin position="183"/>
        <end position="186"/>
    </location>
    <ligand>
        <name>ATP</name>
        <dbReference type="ChEBI" id="CHEBI:30616"/>
    </ligand>
</feature>
<dbReference type="InterPro" id="IPR013815">
    <property type="entry name" value="ATP_grasp_subdomain_1"/>
</dbReference>
<feature type="binding site" evidence="4">
    <location>
        <begin position="268"/>
        <end position="269"/>
    </location>
    <ligand>
        <name>ATP</name>
        <dbReference type="ChEBI" id="CHEBI:30616"/>
    </ligand>
</feature>
<dbReference type="Pfam" id="PF22660">
    <property type="entry name" value="RS_preATP-grasp-like"/>
    <property type="match status" value="1"/>
</dbReference>
<dbReference type="NCBIfam" id="NF004676">
    <property type="entry name" value="PRK06019.1-2"/>
    <property type="match status" value="1"/>
</dbReference>
<sequence length="374" mass="41645">MNLNRILPGQTIGIIGGGQLGRMMAMSAKEMGYNIAVLEPAEDSPCGQVADIKIVAGYDDFEGIKKLAQCSDVITYEFENVNVEMVKWLEEHSYVPQGSHLLKITQNRQFEKEEITKAELPIAPYRIIEKAEEMEEAVESIGYPCVLKTCQGGYDGKGQHLIERKGDIDEAVKLLNAGTCVLESWIDLQKEVSVIVHRNENGDVTCLPIGENIHKHHILYQTIVPARVSEETKEKATQIALKIANHLNLVGTLAVEMFITRDGELFVNELAPRPHNSGHYSMNACAVSQFGQHIRAICNWPLGDSSLLKPAVMANLLGDEMNKALDKVEQFSDCHLHLYGKKEVKDGRKMGHMTVIADNIEMALEKINALKIWS</sequence>
<dbReference type="PROSITE" id="PS50975">
    <property type="entry name" value="ATP_GRASP"/>
    <property type="match status" value="1"/>
</dbReference>
<dbReference type="Gene3D" id="3.40.50.20">
    <property type="match status" value="1"/>
</dbReference>